<dbReference type="SUPFAM" id="SSF141734">
    <property type="entry name" value="HisI-like"/>
    <property type="match status" value="1"/>
</dbReference>
<name>A0ABZ2E8C3_9BACT</name>
<dbReference type="Pfam" id="PF01503">
    <property type="entry name" value="PRA-PH"/>
    <property type="match status" value="1"/>
</dbReference>
<dbReference type="InterPro" id="IPR008179">
    <property type="entry name" value="HisE"/>
</dbReference>
<dbReference type="PANTHER" id="PTHR42945">
    <property type="entry name" value="HISTIDINE BIOSYNTHESIS BIFUNCTIONAL PROTEIN"/>
    <property type="match status" value="1"/>
</dbReference>
<dbReference type="Gene3D" id="1.10.287.1080">
    <property type="entry name" value="MazG-like"/>
    <property type="match status" value="1"/>
</dbReference>
<evidence type="ECO:0000256" key="4">
    <source>
        <dbReference type="ARBA" id="ARBA00005169"/>
    </source>
</evidence>
<dbReference type="HAMAP" id="MF_01019">
    <property type="entry name" value="HisIE"/>
    <property type="match status" value="1"/>
</dbReference>
<evidence type="ECO:0000256" key="5">
    <source>
        <dbReference type="ARBA" id="ARBA00005204"/>
    </source>
</evidence>
<evidence type="ECO:0000256" key="12">
    <source>
        <dbReference type="ARBA" id="ARBA00022840"/>
    </source>
</evidence>
<evidence type="ECO:0000256" key="8">
    <source>
        <dbReference type="ARBA" id="ARBA00022490"/>
    </source>
</evidence>
<dbReference type="GO" id="GO:0004635">
    <property type="term" value="F:phosphoribosyl-AMP cyclohydrolase activity"/>
    <property type="evidence" value="ECO:0007669"/>
    <property type="project" value="UniProtKB-EC"/>
</dbReference>
<dbReference type="SUPFAM" id="SSF101386">
    <property type="entry name" value="all-alpha NTP pyrophosphatases"/>
    <property type="match status" value="1"/>
</dbReference>
<comment type="similarity">
    <text evidence="6 15">In the C-terminal section; belongs to the PRA-PH family.</text>
</comment>
<dbReference type="Proteomes" id="UP001318120">
    <property type="component" value="Chromosome"/>
</dbReference>
<evidence type="ECO:0000313" key="18">
    <source>
        <dbReference type="Proteomes" id="UP001318120"/>
    </source>
</evidence>
<keyword evidence="10 15" id="KW-0547">Nucleotide-binding</keyword>
<evidence type="ECO:0000256" key="7">
    <source>
        <dbReference type="ARBA" id="ARBA00008299"/>
    </source>
</evidence>
<dbReference type="PANTHER" id="PTHR42945:SF1">
    <property type="entry name" value="HISTIDINE BIOSYNTHESIS BIFUNCTIONAL PROTEIN HIS7"/>
    <property type="match status" value="1"/>
</dbReference>
<dbReference type="GeneID" id="93112682"/>
<dbReference type="InterPro" id="IPR023019">
    <property type="entry name" value="His_synth_HisIE"/>
</dbReference>
<evidence type="ECO:0000256" key="2">
    <source>
        <dbReference type="ARBA" id="ARBA00001460"/>
    </source>
</evidence>
<dbReference type="EC" id="3.6.1.31" evidence="15"/>
<comment type="pathway">
    <text evidence="5 15">Amino-acid biosynthesis; L-histidine biosynthesis; L-histidine from 5-phospho-alpha-D-ribose 1-diphosphate: step 2/9.</text>
</comment>
<comment type="catalytic activity">
    <reaction evidence="1 15">
        <text>1-(5-phospho-beta-D-ribosyl)-5'-AMP + H2O = 1-(5-phospho-beta-D-ribosyl)-5-[(5-phospho-beta-D-ribosylamino)methylideneamino]imidazole-4-carboxamide</text>
        <dbReference type="Rhea" id="RHEA:20049"/>
        <dbReference type="ChEBI" id="CHEBI:15377"/>
        <dbReference type="ChEBI" id="CHEBI:58435"/>
        <dbReference type="ChEBI" id="CHEBI:59457"/>
        <dbReference type="EC" id="3.5.4.19"/>
    </reaction>
</comment>
<evidence type="ECO:0000256" key="14">
    <source>
        <dbReference type="ARBA" id="ARBA00023268"/>
    </source>
</evidence>
<dbReference type="Pfam" id="PF01502">
    <property type="entry name" value="PRA-CH"/>
    <property type="match status" value="1"/>
</dbReference>
<sequence length="245" mass="28277">MSVSVNWDKIDNMLPVIVQEASTNEVLMLAYMNQEAFELTKNTGLAHYYSRTKSRIWKKGEESGNFQIVKSLSLDCDSDALLLKVEQVGGIACHTGERSCFFNYLNLEQKNRLNLNKEIKYDILDHLYHIALDRKLSPKPDSYICKLYAKSPDKYLKKISEEACEFALAIKDLQRFKLYSNHNKENFGEHIKDNPKYDAIYEAADVLFHMIVALADYDIHPSAILDELKRREGISGIEEKNSRDK</sequence>
<keyword evidence="9 15" id="KW-0028">Amino-acid biosynthesis</keyword>
<gene>
    <name evidence="15 17" type="primary">hisIE</name>
    <name evidence="15" type="synonym">hisI</name>
    <name evidence="17" type="ORF">CVIC9261_01190</name>
</gene>
<dbReference type="RefSeq" id="WP_086257066.1">
    <property type="nucleotide sequence ID" value="NZ_CP018793.1"/>
</dbReference>
<comment type="subcellular location">
    <subcellularLocation>
        <location evidence="3 15">Cytoplasm</location>
    </subcellularLocation>
</comment>
<dbReference type="CDD" id="cd11534">
    <property type="entry name" value="NTP-PPase_HisIE_like"/>
    <property type="match status" value="1"/>
</dbReference>
<keyword evidence="12 15" id="KW-0067">ATP-binding</keyword>
<organism evidence="17 18">
    <name type="scientific">Campylobacter vicugnae</name>
    <dbReference type="NCBI Taxonomy" id="1660076"/>
    <lineage>
        <taxon>Bacteria</taxon>
        <taxon>Pseudomonadati</taxon>
        <taxon>Campylobacterota</taxon>
        <taxon>Epsilonproteobacteria</taxon>
        <taxon>Campylobacterales</taxon>
        <taxon>Campylobacteraceae</taxon>
        <taxon>Campylobacter</taxon>
    </lineage>
</organism>
<dbReference type="InterPro" id="IPR038019">
    <property type="entry name" value="PRib_AMP_CycHydrolase_sf"/>
</dbReference>
<dbReference type="EC" id="3.5.4.19" evidence="15"/>
<dbReference type="Gene3D" id="3.10.20.810">
    <property type="entry name" value="Phosphoribosyl-AMP cyclohydrolase"/>
    <property type="match status" value="1"/>
</dbReference>
<evidence type="ECO:0000256" key="13">
    <source>
        <dbReference type="ARBA" id="ARBA00023102"/>
    </source>
</evidence>
<keyword evidence="11 15" id="KW-0378">Hydrolase</keyword>
<keyword evidence="13 15" id="KW-0368">Histidine biosynthesis</keyword>
<evidence type="ECO:0000256" key="6">
    <source>
        <dbReference type="ARBA" id="ARBA00007731"/>
    </source>
</evidence>
<dbReference type="GO" id="GO:0004636">
    <property type="term" value="F:phosphoribosyl-ATP diphosphatase activity"/>
    <property type="evidence" value="ECO:0007669"/>
    <property type="project" value="UniProtKB-EC"/>
</dbReference>
<accession>A0ABZ2E8C3</accession>
<evidence type="ECO:0000256" key="9">
    <source>
        <dbReference type="ARBA" id="ARBA00022605"/>
    </source>
</evidence>
<dbReference type="InterPro" id="IPR026660">
    <property type="entry name" value="PRA-CH"/>
</dbReference>
<feature type="region of interest" description="Phosphoribosyl-ATP pyrophosphohydrolase" evidence="15">
    <location>
        <begin position="124"/>
        <end position="245"/>
    </location>
</feature>
<reference evidence="17 18" key="1">
    <citation type="journal article" date="2017" name="Genome Biol. Evol.">
        <title>Comparative Genomic Analysis Identifies a Campylobacter Clade Deficient in Selenium Metabolism.</title>
        <authorList>
            <person name="Miller W.G."/>
            <person name="Yee E."/>
            <person name="Lopes B.S."/>
            <person name="Chapman M.H."/>
            <person name="Huynh S."/>
            <person name="Bono J.L."/>
            <person name="Parker C.T."/>
            <person name="Strachan N.J.C."/>
            <person name="Forbes K.J."/>
        </authorList>
    </citation>
    <scope>NUCLEOTIDE SEQUENCE [LARGE SCALE GENOMIC DNA]</scope>
    <source>
        <strain evidence="17 18">RM9261</strain>
    </source>
</reference>
<comment type="catalytic activity">
    <reaction evidence="2 15">
        <text>1-(5-phospho-beta-D-ribosyl)-ATP + H2O = 1-(5-phospho-beta-D-ribosyl)-5'-AMP + diphosphate + H(+)</text>
        <dbReference type="Rhea" id="RHEA:22828"/>
        <dbReference type="ChEBI" id="CHEBI:15377"/>
        <dbReference type="ChEBI" id="CHEBI:15378"/>
        <dbReference type="ChEBI" id="CHEBI:33019"/>
        <dbReference type="ChEBI" id="CHEBI:59457"/>
        <dbReference type="ChEBI" id="CHEBI:73183"/>
        <dbReference type="EC" id="3.6.1.31"/>
    </reaction>
</comment>
<evidence type="ECO:0000313" key="17">
    <source>
        <dbReference type="EMBL" id="WWC41975.1"/>
    </source>
</evidence>
<dbReference type="EMBL" id="CP144916">
    <property type="protein sequence ID" value="WWC41975.1"/>
    <property type="molecule type" value="Genomic_DNA"/>
</dbReference>
<keyword evidence="14 15" id="KW-0511">Multifunctional enzyme</keyword>
<dbReference type="NCBIfam" id="NF001611">
    <property type="entry name" value="PRK00400.1-3"/>
    <property type="match status" value="1"/>
</dbReference>
<proteinExistence type="inferred from homology"/>
<keyword evidence="8 15" id="KW-0963">Cytoplasm</keyword>
<protein>
    <recommendedName>
        <fullName evidence="15">Histidine biosynthesis bifunctional protein HisIE</fullName>
    </recommendedName>
    <domain>
        <recommendedName>
            <fullName evidence="15">Phosphoribosyl-AMP cyclohydrolase</fullName>
            <shortName evidence="15">PRA-CH</shortName>
            <ecNumber evidence="15">3.5.4.19</ecNumber>
        </recommendedName>
    </domain>
    <domain>
        <recommendedName>
            <fullName evidence="15">Phosphoribosyl-ATP pyrophosphatase</fullName>
            <shortName evidence="15">PRA-PH</shortName>
            <ecNumber evidence="15">3.6.1.31</ecNumber>
        </recommendedName>
    </domain>
</protein>
<evidence type="ECO:0000256" key="10">
    <source>
        <dbReference type="ARBA" id="ARBA00022741"/>
    </source>
</evidence>
<comment type="similarity">
    <text evidence="7 15">In the N-terminal section; belongs to the PRA-CH family.</text>
</comment>
<dbReference type="HAMAP" id="MF_01021">
    <property type="entry name" value="HisI"/>
    <property type="match status" value="1"/>
</dbReference>
<keyword evidence="18" id="KW-1185">Reference proteome</keyword>
<evidence type="ECO:0000256" key="1">
    <source>
        <dbReference type="ARBA" id="ARBA00000024"/>
    </source>
</evidence>
<feature type="domain" description="Phosphoribosyl-AMP cyclohydrolase" evidence="16">
    <location>
        <begin position="28"/>
        <end position="102"/>
    </location>
</feature>
<dbReference type="NCBIfam" id="NF002747">
    <property type="entry name" value="PRK02759.1"/>
    <property type="match status" value="1"/>
</dbReference>
<feature type="region of interest" description="Phosphoribosyl-AMP cyclohydrolase" evidence="15">
    <location>
        <begin position="1"/>
        <end position="123"/>
    </location>
</feature>
<evidence type="ECO:0000256" key="15">
    <source>
        <dbReference type="HAMAP-Rule" id="MF_01019"/>
    </source>
</evidence>
<comment type="pathway">
    <text evidence="4 15">Amino-acid biosynthesis; L-histidine biosynthesis; L-histidine from 5-phospho-alpha-D-ribose 1-diphosphate: step 3/9.</text>
</comment>
<dbReference type="InterPro" id="IPR021130">
    <property type="entry name" value="PRib-ATP_PPHydrolase-like"/>
</dbReference>
<evidence type="ECO:0000259" key="16">
    <source>
        <dbReference type="Pfam" id="PF01502"/>
    </source>
</evidence>
<dbReference type="InterPro" id="IPR002496">
    <property type="entry name" value="PRib_AMP_CycHydrolase_dom"/>
</dbReference>
<evidence type="ECO:0000256" key="11">
    <source>
        <dbReference type="ARBA" id="ARBA00022801"/>
    </source>
</evidence>
<evidence type="ECO:0000256" key="3">
    <source>
        <dbReference type="ARBA" id="ARBA00004496"/>
    </source>
</evidence>
<dbReference type="NCBIfam" id="NF000768">
    <property type="entry name" value="PRK00051.1"/>
    <property type="match status" value="1"/>
</dbReference>